<accession>A0A511XGJ1</accession>
<name>A0A511XGJ1_9PROT</name>
<keyword evidence="3" id="KW-1185">Reference proteome</keyword>
<gene>
    <name evidence="2" type="ORF">AOE01nite_02980</name>
</gene>
<dbReference type="Proteomes" id="UP000321746">
    <property type="component" value="Unassembled WGS sequence"/>
</dbReference>
<proteinExistence type="predicted"/>
<dbReference type="NCBIfam" id="TIGR02300">
    <property type="entry name" value="FYDLN_acid"/>
    <property type="match status" value="1"/>
</dbReference>
<evidence type="ECO:0000256" key="1">
    <source>
        <dbReference type="SAM" id="MobiDB-lite"/>
    </source>
</evidence>
<evidence type="ECO:0000313" key="3">
    <source>
        <dbReference type="Proteomes" id="UP000321746"/>
    </source>
</evidence>
<evidence type="ECO:0008006" key="4">
    <source>
        <dbReference type="Google" id="ProtNLM"/>
    </source>
</evidence>
<comment type="caution">
    <text evidence="2">The sequence shown here is derived from an EMBL/GenBank/DDBJ whole genome shotgun (WGS) entry which is preliminary data.</text>
</comment>
<dbReference type="InterPro" id="IPR012644">
    <property type="entry name" value="CHP02300_FYDLN_acid"/>
</dbReference>
<protein>
    <recommendedName>
        <fullName evidence="4">TIGR02300 family protein</fullName>
    </recommendedName>
</protein>
<dbReference type="AlphaFoldDB" id="A0A511XGJ1"/>
<organism evidence="2 3">
    <name type="scientific">Acetobacter oeni</name>
    <dbReference type="NCBI Taxonomy" id="304077"/>
    <lineage>
        <taxon>Bacteria</taxon>
        <taxon>Pseudomonadati</taxon>
        <taxon>Pseudomonadota</taxon>
        <taxon>Alphaproteobacteria</taxon>
        <taxon>Acetobacterales</taxon>
        <taxon>Acetobacteraceae</taxon>
        <taxon>Acetobacter</taxon>
    </lineage>
</organism>
<reference evidence="2 3" key="1">
    <citation type="submission" date="2019-07" db="EMBL/GenBank/DDBJ databases">
        <title>Whole genome shotgun sequence of Acetobacter oeni NBRC 105207.</title>
        <authorList>
            <person name="Hosoyama A."/>
            <person name="Uohara A."/>
            <person name="Ohji S."/>
            <person name="Ichikawa N."/>
        </authorList>
    </citation>
    <scope>NUCLEOTIDE SEQUENCE [LARGE SCALE GENOMIC DNA]</scope>
    <source>
        <strain evidence="2 3">NBRC 105207</strain>
    </source>
</reference>
<dbReference type="Pfam" id="PF09538">
    <property type="entry name" value="FYDLN_acid"/>
    <property type="match status" value="1"/>
</dbReference>
<dbReference type="EMBL" id="BJYG01000002">
    <property type="protein sequence ID" value="GEN62074.1"/>
    <property type="molecule type" value="Genomic_DNA"/>
</dbReference>
<feature type="region of interest" description="Disordered" evidence="1">
    <location>
        <begin position="59"/>
        <end position="135"/>
    </location>
</feature>
<sequence length="135" mass="14745">MFRTVSRLAGEDFIPKTMITIDRFTMAQPELGSKRICVSCGARFYDLNKEPAVCPKCGAEQPAEVPRLKRAGDSIPALPVKAAPKPDKDGDDIDVDTDDDDDDADVLEDTADLDDDADDISTDIDVNTDKDEHDS</sequence>
<feature type="compositionally biased region" description="Acidic residues" evidence="1">
    <location>
        <begin position="89"/>
        <end position="122"/>
    </location>
</feature>
<evidence type="ECO:0000313" key="2">
    <source>
        <dbReference type="EMBL" id="GEN62074.1"/>
    </source>
</evidence>